<evidence type="ECO:0000259" key="5">
    <source>
        <dbReference type="PROSITE" id="PS50011"/>
    </source>
</evidence>
<dbReference type="AlphaFoldDB" id="A0A078ADY6"/>
<dbReference type="InterPro" id="IPR008271">
    <property type="entry name" value="Ser/Thr_kinase_AS"/>
</dbReference>
<keyword evidence="1" id="KW-0808">Transferase</keyword>
<dbReference type="EMBL" id="CCKQ01007715">
    <property type="protein sequence ID" value="CDW79123.1"/>
    <property type="molecule type" value="Genomic_DNA"/>
</dbReference>
<keyword evidence="7" id="KW-1185">Reference proteome</keyword>
<feature type="domain" description="Protein kinase" evidence="5">
    <location>
        <begin position="406"/>
        <end position="683"/>
    </location>
</feature>
<keyword evidence="2" id="KW-0547">Nucleotide-binding</keyword>
<dbReference type="PANTHER" id="PTHR48016:SF56">
    <property type="entry name" value="MAPKK KINASE"/>
    <property type="match status" value="1"/>
</dbReference>
<dbReference type="GO" id="GO:0004672">
    <property type="term" value="F:protein kinase activity"/>
    <property type="evidence" value="ECO:0007669"/>
    <property type="project" value="InterPro"/>
</dbReference>
<dbReference type="PROSITE" id="PS00108">
    <property type="entry name" value="PROTEIN_KINASE_ST"/>
    <property type="match status" value="1"/>
</dbReference>
<evidence type="ECO:0000313" key="7">
    <source>
        <dbReference type="Proteomes" id="UP000039865"/>
    </source>
</evidence>
<organism evidence="6 7">
    <name type="scientific">Stylonychia lemnae</name>
    <name type="common">Ciliate</name>
    <dbReference type="NCBI Taxonomy" id="5949"/>
    <lineage>
        <taxon>Eukaryota</taxon>
        <taxon>Sar</taxon>
        <taxon>Alveolata</taxon>
        <taxon>Ciliophora</taxon>
        <taxon>Intramacronucleata</taxon>
        <taxon>Spirotrichea</taxon>
        <taxon>Stichotrichia</taxon>
        <taxon>Sporadotrichida</taxon>
        <taxon>Oxytrichidae</taxon>
        <taxon>Stylonychinae</taxon>
        <taxon>Stylonychia</taxon>
    </lineage>
</organism>
<dbReference type="SUPFAM" id="SSF56112">
    <property type="entry name" value="Protein kinase-like (PK-like)"/>
    <property type="match status" value="1"/>
</dbReference>
<keyword evidence="4" id="KW-0067">ATP-binding</keyword>
<name>A0A078ADY6_STYLE</name>
<dbReference type="Pfam" id="PF00069">
    <property type="entry name" value="Pkinase"/>
    <property type="match status" value="1"/>
</dbReference>
<evidence type="ECO:0000256" key="4">
    <source>
        <dbReference type="ARBA" id="ARBA00022840"/>
    </source>
</evidence>
<proteinExistence type="predicted"/>
<dbReference type="Proteomes" id="UP000039865">
    <property type="component" value="Unassembled WGS sequence"/>
</dbReference>
<dbReference type="InParanoid" id="A0A078ADY6"/>
<evidence type="ECO:0000256" key="1">
    <source>
        <dbReference type="ARBA" id="ARBA00022679"/>
    </source>
</evidence>
<dbReference type="InterPro" id="IPR050538">
    <property type="entry name" value="MAP_kinase_kinase_kinase"/>
</dbReference>
<dbReference type="PANTHER" id="PTHR48016">
    <property type="entry name" value="MAP KINASE KINASE KINASE SSK2-RELATED-RELATED"/>
    <property type="match status" value="1"/>
</dbReference>
<accession>A0A078ADY6</accession>
<sequence length="685" mass="79336">MELLDTIKDRTIKLSPAIRLDRIIQESGLGEYRVGTIIDHQKLEWHYNYLDIDGFEISREELLGYTLCELLHLVQSLQDQFQVQCEIISDAIIDEIKAYVNKRKNIFNLLQFDQKDKKQIQNFNRQFFVTLVDTFGKVNSYHSGIENEEPDEIQLVDSFNSNQFNPIKPKIQQWSNFPKQKTQTQACIDDRDIDEILDQIEGQAANTDRAKNKFNTLNFMDNTTRVNLRSSNHYGDDIEEDIPEEICGEINVQIDPPTQIVESSSNFDRNMIFDIPEQMNGVNKTRTNIAPLNLQTQESKLTQSDRSDLTSLTMTIANRNTQNITTENFNAQNRAQLKSEQMNRGIDVENYQLIQVQKSIMAASKNVDIEDSLERDDDYDILMDSLNQELMGSLLQMEVSVDQLKVTKTKQIGSGTQADVYTCYINDDKSKVFVTKTKQIINNQQIADQMLVMMKSEFDIAKDLKHPNIIQYLHFNMFKNEQKSVTEINIILEYMSGGNLREYIKAHENKIDLAKIKLISKQILEGLAYLHNKNIIHQDLKPHNILFNSDWTVVKLADFGISNRLECTKNTKAAQNGTLRYMSPEQLDSKLTIKIDVWAYGCIITELVTGIQPYQGVNNEFQIARLIDKQISPLEYIRKNNQAVANKVEQQQFDQLREIIELCFKFQHELRPKAIELLKHPFFNS</sequence>
<dbReference type="GO" id="GO:0005524">
    <property type="term" value="F:ATP binding"/>
    <property type="evidence" value="ECO:0007669"/>
    <property type="project" value="UniProtKB-KW"/>
</dbReference>
<evidence type="ECO:0000256" key="3">
    <source>
        <dbReference type="ARBA" id="ARBA00022777"/>
    </source>
</evidence>
<evidence type="ECO:0000256" key="2">
    <source>
        <dbReference type="ARBA" id="ARBA00022741"/>
    </source>
</evidence>
<dbReference type="InterPro" id="IPR011009">
    <property type="entry name" value="Kinase-like_dom_sf"/>
</dbReference>
<dbReference type="Gene3D" id="1.10.510.10">
    <property type="entry name" value="Transferase(Phosphotransferase) domain 1"/>
    <property type="match status" value="1"/>
</dbReference>
<dbReference type="SMART" id="SM00220">
    <property type="entry name" value="S_TKc"/>
    <property type="match status" value="1"/>
</dbReference>
<keyword evidence="3" id="KW-0418">Kinase</keyword>
<gene>
    <name evidence="6" type="primary">Contig2573.g2756</name>
    <name evidence="6" type="ORF">STYLEM_8109</name>
</gene>
<dbReference type="PROSITE" id="PS50011">
    <property type="entry name" value="PROTEIN_KINASE_DOM"/>
    <property type="match status" value="1"/>
</dbReference>
<dbReference type="InterPro" id="IPR000719">
    <property type="entry name" value="Prot_kinase_dom"/>
</dbReference>
<dbReference type="OrthoDB" id="2914378at2759"/>
<reference evidence="6 7" key="1">
    <citation type="submission" date="2014-06" db="EMBL/GenBank/DDBJ databases">
        <authorList>
            <person name="Swart Estienne"/>
        </authorList>
    </citation>
    <scope>NUCLEOTIDE SEQUENCE [LARGE SCALE GENOMIC DNA]</scope>
    <source>
        <strain evidence="6 7">130c</strain>
    </source>
</reference>
<evidence type="ECO:0000313" key="6">
    <source>
        <dbReference type="EMBL" id="CDW79123.1"/>
    </source>
</evidence>
<protein>
    <submittedName>
        <fullName evidence="6">Bck1 protein</fullName>
    </submittedName>
</protein>
<dbReference type="OMA" id="MTIANRN"/>